<gene>
    <name evidence="1" type="ORF">QVE165_LOCUS22029</name>
</gene>
<dbReference type="EMBL" id="CAJNOM010000143">
    <property type="protein sequence ID" value="CAF1132680.1"/>
    <property type="molecule type" value="Genomic_DNA"/>
</dbReference>
<reference evidence="1" key="1">
    <citation type="submission" date="2021-02" db="EMBL/GenBank/DDBJ databases">
        <authorList>
            <person name="Nowell W R."/>
        </authorList>
    </citation>
    <scope>NUCLEOTIDE SEQUENCE</scope>
</reference>
<sequence length="156" mass="18034">MLPLLSSKVPKSFPISLDGRNDFFCMDPKSLSIEQLNDYKREILRLINIEENNLERIQNDSNARINTYNQGISLAHKTLKSNAKHPQTISHSTFLRNFKSNGYVDPKTLTLIQLQLYIEGINEEITYEKKLTDEFKKESTARIEAYQTGIQYANYG</sequence>
<evidence type="ECO:0000313" key="2">
    <source>
        <dbReference type="Proteomes" id="UP000663832"/>
    </source>
</evidence>
<dbReference type="AlphaFoldDB" id="A0A814RGM5"/>
<dbReference type="Proteomes" id="UP000663832">
    <property type="component" value="Unassembled WGS sequence"/>
</dbReference>
<proteinExistence type="predicted"/>
<name>A0A814RGM5_9BILA</name>
<keyword evidence="2" id="KW-1185">Reference proteome</keyword>
<accession>A0A814RGM5</accession>
<evidence type="ECO:0000313" key="1">
    <source>
        <dbReference type="EMBL" id="CAF1132680.1"/>
    </source>
</evidence>
<organism evidence="1 2">
    <name type="scientific">Adineta steineri</name>
    <dbReference type="NCBI Taxonomy" id="433720"/>
    <lineage>
        <taxon>Eukaryota</taxon>
        <taxon>Metazoa</taxon>
        <taxon>Spiralia</taxon>
        <taxon>Gnathifera</taxon>
        <taxon>Rotifera</taxon>
        <taxon>Eurotatoria</taxon>
        <taxon>Bdelloidea</taxon>
        <taxon>Adinetida</taxon>
        <taxon>Adinetidae</taxon>
        <taxon>Adineta</taxon>
    </lineage>
</organism>
<comment type="caution">
    <text evidence="1">The sequence shown here is derived from an EMBL/GenBank/DDBJ whole genome shotgun (WGS) entry which is preliminary data.</text>
</comment>
<protein>
    <submittedName>
        <fullName evidence="1">Uncharacterized protein</fullName>
    </submittedName>
</protein>
<dbReference type="OrthoDB" id="9992402at2759"/>